<sequence length="64" mass="6784">MPIYEFRCCSCDARFELLVLSQADAENVTCPSCGASNCERLVSRCFSLGMTGSSISGCGSQGFS</sequence>
<dbReference type="SMART" id="SM00834">
    <property type="entry name" value="CxxC_CXXC_SSSS"/>
    <property type="match status" value="1"/>
</dbReference>
<dbReference type="InterPro" id="IPR013429">
    <property type="entry name" value="Regulatory_FmdB_Zinc_ribbon"/>
</dbReference>
<accession>A0A1I4U8Z2</accession>
<dbReference type="NCBIfam" id="TIGR02605">
    <property type="entry name" value="CxxC_CxxC_SSSS"/>
    <property type="match status" value="1"/>
</dbReference>
<reference evidence="3" key="1">
    <citation type="submission" date="2016-10" db="EMBL/GenBank/DDBJ databases">
        <authorList>
            <person name="Varghese N."/>
            <person name="Submissions S."/>
        </authorList>
    </citation>
    <scope>NUCLEOTIDE SEQUENCE [LARGE SCALE GENOMIC DNA]</scope>
    <source>
        <strain evidence="3">DSM 9990</strain>
    </source>
</reference>
<dbReference type="AlphaFoldDB" id="A0A1I4U8Z2"/>
<dbReference type="RefSeq" id="WP_093395022.1">
    <property type="nucleotide sequence ID" value="NZ_FOUU01000005.1"/>
</dbReference>
<evidence type="ECO:0000313" key="3">
    <source>
        <dbReference type="Proteomes" id="UP000199611"/>
    </source>
</evidence>
<dbReference type="Pfam" id="PF09723">
    <property type="entry name" value="Zn_ribbon_8"/>
    <property type="match status" value="1"/>
</dbReference>
<dbReference type="EMBL" id="FOUU01000005">
    <property type="protein sequence ID" value="SFM85486.1"/>
    <property type="molecule type" value="Genomic_DNA"/>
</dbReference>
<protein>
    <submittedName>
        <fullName evidence="2">Putative regulatory protein, FmdB family</fullName>
    </submittedName>
</protein>
<proteinExistence type="predicted"/>
<name>A0A1I4U8Z2_9BACT</name>
<keyword evidence="3" id="KW-1185">Reference proteome</keyword>
<organism evidence="2 3">
    <name type="scientific">Thermodesulforhabdus norvegica</name>
    <dbReference type="NCBI Taxonomy" id="39841"/>
    <lineage>
        <taxon>Bacteria</taxon>
        <taxon>Pseudomonadati</taxon>
        <taxon>Thermodesulfobacteriota</taxon>
        <taxon>Syntrophobacteria</taxon>
        <taxon>Syntrophobacterales</taxon>
        <taxon>Thermodesulforhabdaceae</taxon>
        <taxon>Thermodesulforhabdus</taxon>
    </lineage>
</organism>
<dbReference type="Proteomes" id="UP000199611">
    <property type="component" value="Unassembled WGS sequence"/>
</dbReference>
<feature type="domain" description="Putative regulatory protein FmdB zinc ribbon" evidence="1">
    <location>
        <begin position="1"/>
        <end position="43"/>
    </location>
</feature>
<evidence type="ECO:0000259" key="1">
    <source>
        <dbReference type="SMART" id="SM00834"/>
    </source>
</evidence>
<dbReference type="STRING" id="39841.SAMN05660836_01718"/>
<dbReference type="OrthoDB" id="9813321at2"/>
<gene>
    <name evidence="2" type="ORF">SAMN05660836_01718</name>
</gene>
<evidence type="ECO:0000313" key="2">
    <source>
        <dbReference type="EMBL" id="SFM85486.1"/>
    </source>
</evidence>